<keyword evidence="3" id="KW-1185">Reference proteome</keyword>
<evidence type="ECO:0000313" key="3">
    <source>
        <dbReference type="Proteomes" id="UP001255416"/>
    </source>
</evidence>
<proteinExistence type="predicted"/>
<dbReference type="Proteomes" id="UP001255416">
    <property type="component" value="Unassembled WGS sequence"/>
</dbReference>
<gene>
    <name evidence="2" type="ORF">QO231_03065</name>
</gene>
<reference evidence="3" key="1">
    <citation type="submission" date="2023-05" db="EMBL/GenBank/DDBJ databases">
        <title>Sedimentitalea sp. nov. JM2-8.</title>
        <authorList>
            <person name="Huang J."/>
        </authorList>
    </citation>
    <scope>NUCLEOTIDE SEQUENCE [LARGE SCALE GENOMIC DNA]</scope>
    <source>
        <strain evidence="3">KHS03</strain>
    </source>
</reference>
<comment type="caution">
    <text evidence="2">The sequence shown here is derived from an EMBL/GenBank/DDBJ whole genome shotgun (WGS) entry which is preliminary data.</text>
</comment>
<feature type="region of interest" description="Disordered" evidence="1">
    <location>
        <begin position="27"/>
        <end position="48"/>
    </location>
</feature>
<evidence type="ECO:0000313" key="2">
    <source>
        <dbReference type="EMBL" id="MDU9002833.1"/>
    </source>
</evidence>
<name>A0ABU3V9S1_9RHOB</name>
<dbReference type="EMBL" id="JASMWN010000002">
    <property type="protein sequence ID" value="MDU9002833.1"/>
    <property type="molecule type" value="Genomic_DNA"/>
</dbReference>
<sequence>MQLITAGDADASSVWITFTAAGTCVRPGRGRPPLEQRPQGQNLSEPGVLPDWARAAPDPLIAINDRIHFRISRAIIPIAGTPGYARVIKAIFGETAQNRNLEKRLQLGVEVSGIKHTTCHQSVSFELSQRNKSMPPNIGSSETIASRHHRAHSGIPDPAGAF</sequence>
<accession>A0ABU3V9S1</accession>
<organism evidence="2 3">
    <name type="scientific">Sedimentitalea todarodis</name>
    <dbReference type="NCBI Taxonomy" id="1631240"/>
    <lineage>
        <taxon>Bacteria</taxon>
        <taxon>Pseudomonadati</taxon>
        <taxon>Pseudomonadota</taxon>
        <taxon>Alphaproteobacteria</taxon>
        <taxon>Rhodobacterales</taxon>
        <taxon>Paracoccaceae</taxon>
        <taxon>Sedimentitalea</taxon>
    </lineage>
</organism>
<protein>
    <submittedName>
        <fullName evidence="2">Uncharacterized protein</fullName>
    </submittedName>
</protein>
<dbReference type="RefSeq" id="WP_316773244.1">
    <property type="nucleotide sequence ID" value="NZ_JASMWN010000002.1"/>
</dbReference>
<evidence type="ECO:0000256" key="1">
    <source>
        <dbReference type="SAM" id="MobiDB-lite"/>
    </source>
</evidence>